<keyword evidence="2" id="KW-0547">Nucleotide-binding</keyword>
<evidence type="ECO:0000256" key="1">
    <source>
        <dbReference type="ARBA" id="ARBA00022679"/>
    </source>
</evidence>
<keyword evidence="8" id="KW-1185">Reference proteome</keyword>
<dbReference type="HOGENOM" id="CLU_005315_0_0_6"/>
<feature type="compositionally biased region" description="Polar residues" evidence="5">
    <location>
        <begin position="1082"/>
        <end position="1094"/>
    </location>
</feature>
<dbReference type="InterPro" id="IPR049832">
    <property type="entry name" value="BREX_PglW"/>
</dbReference>
<evidence type="ECO:0000256" key="3">
    <source>
        <dbReference type="ARBA" id="ARBA00022777"/>
    </source>
</evidence>
<gene>
    <name evidence="7" type="ORF">NB231_15933</name>
</gene>
<reference evidence="7 8" key="1">
    <citation type="submission" date="2006-02" db="EMBL/GenBank/DDBJ databases">
        <authorList>
            <person name="Waterbury J."/>
            <person name="Ferriera S."/>
            <person name="Johnson J."/>
            <person name="Kravitz S."/>
            <person name="Halpern A."/>
            <person name="Remington K."/>
            <person name="Beeson K."/>
            <person name="Tran B."/>
            <person name="Rogers Y.-H."/>
            <person name="Friedman R."/>
            <person name="Venter J.C."/>
        </authorList>
    </citation>
    <scope>NUCLEOTIDE SEQUENCE [LARGE SCALE GENOMIC DNA]</scope>
    <source>
        <strain evidence="7 8">Nb-231</strain>
    </source>
</reference>
<dbReference type="eggNOG" id="COG0515">
    <property type="taxonomic scope" value="Bacteria"/>
</dbReference>
<dbReference type="GO" id="GO:0004674">
    <property type="term" value="F:protein serine/threonine kinase activity"/>
    <property type="evidence" value="ECO:0007669"/>
    <property type="project" value="TreeGrafter"/>
</dbReference>
<dbReference type="PANTHER" id="PTHR43289:SF6">
    <property type="entry name" value="SERINE_THREONINE-PROTEIN KINASE NEKL-3"/>
    <property type="match status" value="1"/>
</dbReference>
<dbReference type="STRING" id="314278.NB231_15933"/>
<dbReference type="SMART" id="SM00220">
    <property type="entry name" value="S_TKc"/>
    <property type="match status" value="1"/>
</dbReference>
<dbReference type="InterPro" id="IPR000719">
    <property type="entry name" value="Prot_kinase_dom"/>
</dbReference>
<comment type="caution">
    <text evidence="7">The sequence shown here is derived from an EMBL/GenBank/DDBJ whole genome shotgun (WGS) entry which is preliminary data.</text>
</comment>
<keyword evidence="4" id="KW-0067">ATP-binding</keyword>
<dbReference type="Gene3D" id="1.10.150.20">
    <property type="entry name" value="5' to 3' exonuclease, C-terminal subdomain"/>
    <property type="match status" value="1"/>
</dbReference>
<dbReference type="GO" id="GO:0005524">
    <property type="term" value="F:ATP binding"/>
    <property type="evidence" value="ECO:0007669"/>
    <property type="project" value="UniProtKB-KW"/>
</dbReference>
<evidence type="ECO:0000256" key="2">
    <source>
        <dbReference type="ARBA" id="ARBA00022741"/>
    </source>
</evidence>
<keyword evidence="3 7" id="KW-0418">Kinase</keyword>
<dbReference type="OrthoDB" id="9801841at2"/>
<dbReference type="Pfam" id="PF00069">
    <property type="entry name" value="Pkinase"/>
    <property type="match status" value="2"/>
</dbReference>
<accession>A4BLY7</accession>
<feature type="domain" description="Protein kinase" evidence="6">
    <location>
        <begin position="400"/>
        <end position="650"/>
    </location>
</feature>
<evidence type="ECO:0000313" key="8">
    <source>
        <dbReference type="Proteomes" id="UP000003374"/>
    </source>
</evidence>
<organism evidence="7 8">
    <name type="scientific">Nitrococcus mobilis Nb-231</name>
    <dbReference type="NCBI Taxonomy" id="314278"/>
    <lineage>
        <taxon>Bacteria</taxon>
        <taxon>Pseudomonadati</taxon>
        <taxon>Pseudomonadota</taxon>
        <taxon>Gammaproteobacteria</taxon>
        <taxon>Chromatiales</taxon>
        <taxon>Ectothiorhodospiraceae</taxon>
        <taxon>Nitrococcus</taxon>
    </lineage>
</organism>
<dbReference type="EMBL" id="AAOF01000001">
    <property type="protein sequence ID" value="EAR23325.1"/>
    <property type="molecule type" value="Genomic_DNA"/>
</dbReference>
<feature type="domain" description="Protein kinase" evidence="6">
    <location>
        <begin position="88"/>
        <end position="365"/>
    </location>
</feature>
<evidence type="ECO:0000313" key="7">
    <source>
        <dbReference type="EMBL" id="EAR23325.1"/>
    </source>
</evidence>
<name>A4BLY7_9GAMM</name>
<dbReference type="NCBIfam" id="NF033442">
    <property type="entry name" value="BREX_PglW"/>
    <property type="match status" value="1"/>
</dbReference>
<dbReference type="Proteomes" id="UP000003374">
    <property type="component" value="Unassembled WGS sequence"/>
</dbReference>
<dbReference type="PROSITE" id="PS50011">
    <property type="entry name" value="PROTEIN_KINASE_DOM"/>
    <property type="match status" value="2"/>
</dbReference>
<protein>
    <submittedName>
        <fullName evidence="7">Protein kinase domain protein</fullName>
    </submittedName>
</protein>
<dbReference type="InterPro" id="IPR011009">
    <property type="entry name" value="Kinase-like_dom_sf"/>
</dbReference>
<evidence type="ECO:0000256" key="4">
    <source>
        <dbReference type="ARBA" id="ARBA00022840"/>
    </source>
</evidence>
<evidence type="ECO:0000259" key="6">
    <source>
        <dbReference type="PROSITE" id="PS50011"/>
    </source>
</evidence>
<dbReference type="Gene3D" id="1.10.510.10">
    <property type="entry name" value="Transferase(Phosphotransferase) domain 1"/>
    <property type="match status" value="2"/>
</dbReference>
<keyword evidence="1" id="KW-0808">Transferase</keyword>
<evidence type="ECO:0000256" key="5">
    <source>
        <dbReference type="SAM" id="MobiDB-lite"/>
    </source>
</evidence>
<proteinExistence type="predicted"/>
<dbReference type="SUPFAM" id="SSF56112">
    <property type="entry name" value="Protein kinase-like (PK-like)"/>
    <property type="match status" value="2"/>
</dbReference>
<dbReference type="SUPFAM" id="SSF47789">
    <property type="entry name" value="C-terminal domain of RNA polymerase alpha subunit"/>
    <property type="match status" value="1"/>
</dbReference>
<dbReference type="PANTHER" id="PTHR43289">
    <property type="entry name" value="MITOGEN-ACTIVATED PROTEIN KINASE KINASE KINASE 20-RELATED"/>
    <property type="match status" value="1"/>
</dbReference>
<feature type="region of interest" description="Disordered" evidence="5">
    <location>
        <begin position="1067"/>
        <end position="1095"/>
    </location>
</feature>
<sequence length="1283" mass="142020">MGYVQAAVFLSLPECSLALDEIAGQHVYLRPDADRKGQFSVADLIRGRATEAEGRPPLSRAVERALSRAMEQLGLRKRTRAAAHAGDYLLTRLIHENDRYQDWEARHARVESDRKRVRIFPYAKQAPAADQRERKDIAAREYELLREVRHDHILAPIQLTQSDIGPALIYHYQPDAQRLDHLLEAASTSLDVGQRLDLVRQIAEALGYAHQRGVYHRALSPWAVEVIARPDGQLAPRLRDWQSGASDRQTQTATRMTVHIGELSGVIGSAQATVYAPPEVISGHGYDAASIDMFSLGALSYAIFSGQHPATDSEYMLDKCRSGPGLLISEVLDGAPDSLQMLIQCATDPDPAGRPADVREFLTLLDDVENELTTPDTETGVPAADASADDWLSRGLTGGFKVLTRLGSGSTCYALAVERDDGQRGVLKVAKEPSLNERLRSEADALRELRHPNIVKYLGLEEIDGCTAIFMEQAGEQTLGQRLRRYGVLSLDLLERFGEELLNTLVYLERSGINHRDIKPENIGIGTNRKRALTLKLFDFSLSRAPLDNIRAGTPPYLDPFLCQRRPPRWDLHAERFAAGITLHELATGALPTWGSAGQDPASTDHELRLEVEALDPAIRDALAAFFRKVLHRDYRKRFDNADEMYLAWRNVFRHIDRTTHDDTDDGSTTIDLTAIEELGHATELARLGLSARLLNAAERIGATTVGELLDLPGMRMYRNRGIGQQLTRRLRELREQLARHLGSPVPGPMDDAPDHYSIDRLLKSLEAIKLDEHQADIVGAWLGHNGDSGAPAAELPSLREVAEACGASRGAVQDTIDKAVEKWSRNAWMTALRDEAAEFLLRREGIVTVPELAKHLLSKHGSTATGDPRLRQTAAVVQALLEAEAQRESARFVLSRSHAPLLIIATSRLGQAFAAATGERAEYVKALAAQAHRLAHEEPLPTERRIHATLAALAAPAADQPLSPDRRLRLAVAAAPAVALSGRLELYPEGMAAERALRLGTNSLLGASRLSVAQLHERIRSRFGKAEPLPQRPELDHLLQSIEFPLLWHEATDELPAGYAMPVHGSGLTRHTSTLRRRTTAQQADSDSPQARQAQRFEDTVQRAVAERRVLIVTCPLRHIGQAADELARTLALDRLSLERLLIDSLRTQARQVGADWRVVLQADAAARESVDWRRLNTLVQRAIPKVKQQLLDHPRPLLVQHLGLLVRYGQIGLIQALRDTALTSPMPARLLLVPGDAHQAPLLDGRTLPVITPADWTHLPRPWLENRHRAAKPSPIEKNHA</sequence>